<protein>
    <submittedName>
        <fullName evidence="2">Xylose isomerase-like TIM barrel</fullName>
    </submittedName>
</protein>
<evidence type="ECO:0000259" key="1">
    <source>
        <dbReference type="Pfam" id="PF01261"/>
    </source>
</evidence>
<evidence type="ECO:0000313" key="3">
    <source>
        <dbReference type="Proteomes" id="UP000316426"/>
    </source>
</evidence>
<dbReference type="InterPro" id="IPR019546">
    <property type="entry name" value="TAT_signal_bac_arc"/>
</dbReference>
<dbReference type="InterPro" id="IPR050312">
    <property type="entry name" value="IolE/XylAMocC-like"/>
</dbReference>
<dbReference type="RefSeq" id="WP_145108882.1">
    <property type="nucleotide sequence ID" value="NZ_CP036349.1"/>
</dbReference>
<dbReference type="InterPro" id="IPR013022">
    <property type="entry name" value="Xyl_isomerase-like_TIM-brl"/>
</dbReference>
<gene>
    <name evidence="2" type="ORF">Spa11_10520</name>
</gene>
<dbReference type="NCBIfam" id="TIGR01409">
    <property type="entry name" value="TAT_signal_seq"/>
    <property type="match status" value="1"/>
</dbReference>
<proteinExistence type="predicted"/>
<dbReference type="InterPro" id="IPR006311">
    <property type="entry name" value="TAT_signal"/>
</dbReference>
<dbReference type="EMBL" id="CP036349">
    <property type="protein sequence ID" value="QDV72869.1"/>
    <property type="molecule type" value="Genomic_DNA"/>
</dbReference>
<keyword evidence="3" id="KW-1185">Reference proteome</keyword>
<dbReference type="AlphaFoldDB" id="A0A518K504"/>
<dbReference type="PANTHER" id="PTHR12110:SF53">
    <property type="entry name" value="BLR5974 PROTEIN"/>
    <property type="match status" value="1"/>
</dbReference>
<organism evidence="2 3">
    <name type="scientific">Botrimarina mediterranea</name>
    <dbReference type="NCBI Taxonomy" id="2528022"/>
    <lineage>
        <taxon>Bacteria</taxon>
        <taxon>Pseudomonadati</taxon>
        <taxon>Planctomycetota</taxon>
        <taxon>Planctomycetia</taxon>
        <taxon>Pirellulales</taxon>
        <taxon>Lacipirellulaceae</taxon>
        <taxon>Botrimarina</taxon>
    </lineage>
</organism>
<dbReference type="GO" id="GO:0016853">
    <property type="term" value="F:isomerase activity"/>
    <property type="evidence" value="ECO:0007669"/>
    <property type="project" value="UniProtKB-KW"/>
</dbReference>
<sequence length="307" mass="33394">MSLARRQFLQTAAATAAAMATVPRWAFAGEKKVVPYRISLAEWSLHKAIRGGELKNLDFARVSKEEFGINGIEYVSQLWEDKQAGSEYVGKVKQAAADAGVESVLIMVDSEGALGDADDAKRTQAIDNHKKWLEAAKELGCHAIRVNAQSSGSYAEQLALAADGLGRLGEIADQYGLNVLVENHGGLSSNGAWLAGVMKRVGRPNVGTLPDFGNFCISGRGTPEAVWYDRYQGMEELMPFAKAVSAKSYDFNEDGDAIETDYYRVMKIVLNHGYSGWVGIEYEGSAVGEYEGIKRTKALLEKIRDAA</sequence>
<dbReference type="PROSITE" id="PS51318">
    <property type="entry name" value="TAT"/>
    <property type="match status" value="1"/>
</dbReference>
<name>A0A518K504_9BACT</name>
<feature type="domain" description="Xylose isomerase-like TIM barrel" evidence="1">
    <location>
        <begin position="66"/>
        <end position="297"/>
    </location>
</feature>
<dbReference type="InterPro" id="IPR036237">
    <property type="entry name" value="Xyl_isomerase-like_sf"/>
</dbReference>
<accession>A0A518K504</accession>
<reference evidence="2 3" key="1">
    <citation type="submission" date="2019-02" db="EMBL/GenBank/DDBJ databases">
        <title>Deep-cultivation of Planctomycetes and their phenomic and genomic characterization uncovers novel biology.</title>
        <authorList>
            <person name="Wiegand S."/>
            <person name="Jogler M."/>
            <person name="Boedeker C."/>
            <person name="Pinto D."/>
            <person name="Vollmers J."/>
            <person name="Rivas-Marin E."/>
            <person name="Kohn T."/>
            <person name="Peeters S.H."/>
            <person name="Heuer A."/>
            <person name="Rast P."/>
            <person name="Oberbeckmann S."/>
            <person name="Bunk B."/>
            <person name="Jeske O."/>
            <person name="Meyerdierks A."/>
            <person name="Storesund J.E."/>
            <person name="Kallscheuer N."/>
            <person name="Luecker S."/>
            <person name="Lage O.M."/>
            <person name="Pohl T."/>
            <person name="Merkel B.J."/>
            <person name="Hornburger P."/>
            <person name="Mueller R.-W."/>
            <person name="Bruemmer F."/>
            <person name="Labrenz M."/>
            <person name="Spormann A.M."/>
            <person name="Op den Camp H."/>
            <person name="Overmann J."/>
            <person name="Amann R."/>
            <person name="Jetten M.S.M."/>
            <person name="Mascher T."/>
            <person name="Medema M.H."/>
            <person name="Devos D.P."/>
            <person name="Kaster A.-K."/>
            <person name="Ovreas L."/>
            <person name="Rohde M."/>
            <person name="Galperin M.Y."/>
            <person name="Jogler C."/>
        </authorList>
    </citation>
    <scope>NUCLEOTIDE SEQUENCE [LARGE SCALE GENOMIC DNA]</scope>
    <source>
        <strain evidence="2 3">Spa11</strain>
    </source>
</reference>
<dbReference type="Gene3D" id="3.20.20.150">
    <property type="entry name" value="Divalent-metal-dependent TIM barrel enzymes"/>
    <property type="match status" value="1"/>
</dbReference>
<dbReference type="KEGG" id="bmei:Spa11_10520"/>
<keyword evidence="2" id="KW-0413">Isomerase</keyword>
<dbReference type="Pfam" id="PF01261">
    <property type="entry name" value="AP_endonuc_2"/>
    <property type="match status" value="1"/>
</dbReference>
<dbReference type="Proteomes" id="UP000316426">
    <property type="component" value="Chromosome"/>
</dbReference>
<dbReference type="PANTHER" id="PTHR12110">
    <property type="entry name" value="HYDROXYPYRUVATE ISOMERASE"/>
    <property type="match status" value="1"/>
</dbReference>
<dbReference type="SUPFAM" id="SSF51658">
    <property type="entry name" value="Xylose isomerase-like"/>
    <property type="match status" value="1"/>
</dbReference>
<evidence type="ECO:0000313" key="2">
    <source>
        <dbReference type="EMBL" id="QDV72869.1"/>
    </source>
</evidence>